<dbReference type="EMBL" id="LR589146">
    <property type="protein sequence ID" value="VTP02976.1"/>
    <property type="molecule type" value="Genomic_DNA"/>
</dbReference>
<dbReference type="RefSeq" id="WP_085252144.1">
    <property type="nucleotide sequence ID" value="NZ_CAJMWJ010000001.1"/>
</dbReference>
<evidence type="ECO:0000313" key="1">
    <source>
        <dbReference type="EMBL" id="VTP02976.1"/>
    </source>
</evidence>
<dbReference type="OrthoDB" id="163266at2"/>
<gene>
    <name evidence="1" type="ORF">BIN_B_04794</name>
</gene>
<dbReference type="NCBIfam" id="TIGR00026">
    <property type="entry name" value="hi_GC_TIGR00026"/>
    <property type="match status" value="1"/>
</dbReference>
<proteinExistence type="predicted"/>
<dbReference type="Pfam" id="PF04075">
    <property type="entry name" value="F420H2_quin_red"/>
    <property type="match status" value="1"/>
</dbReference>
<protein>
    <recommendedName>
        <fullName evidence="2">Nitroreductase</fullName>
    </recommendedName>
</protein>
<dbReference type="InterPro" id="IPR012349">
    <property type="entry name" value="Split_barrel_FMN-bd"/>
</dbReference>
<organism evidence="1">
    <name type="scientific">Mycobacterium riyadhense</name>
    <dbReference type="NCBI Taxonomy" id="486698"/>
    <lineage>
        <taxon>Bacteria</taxon>
        <taxon>Bacillati</taxon>
        <taxon>Actinomycetota</taxon>
        <taxon>Actinomycetes</taxon>
        <taxon>Mycobacteriales</taxon>
        <taxon>Mycobacteriaceae</taxon>
        <taxon>Mycobacterium</taxon>
    </lineage>
</organism>
<sequence>MSLSDPGPLLRWVFRAPIRLYDAGFGWLLSRRLLCLTHLGRKSGRRYRTVLEVVDTKPTAGEYMVVAGWGPSSDWYRNIEANPAIEVVVGRRRFRPQHRVLDEPEAITVIADYERRNHWIGPIVRRGLSALIGWHYDGSEDARQRLVRQLPVVAFRPRSETHDATG</sequence>
<name>A0A653F1U2_9MYCO</name>
<dbReference type="AlphaFoldDB" id="A0A653F1U2"/>
<dbReference type="GO" id="GO:0016491">
    <property type="term" value="F:oxidoreductase activity"/>
    <property type="evidence" value="ECO:0007669"/>
    <property type="project" value="InterPro"/>
</dbReference>
<dbReference type="Gene3D" id="2.30.110.10">
    <property type="entry name" value="Electron Transport, Fmn-binding Protein, Chain A"/>
    <property type="match status" value="1"/>
</dbReference>
<evidence type="ECO:0008006" key="2">
    <source>
        <dbReference type="Google" id="ProtNLM"/>
    </source>
</evidence>
<dbReference type="InterPro" id="IPR004378">
    <property type="entry name" value="F420H2_quin_Rdtase"/>
</dbReference>
<dbReference type="GeneID" id="93492735"/>
<reference evidence="1" key="1">
    <citation type="submission" date="2019-05" db="EMBL/GenBank/DDBJ databases">
        <authorList>
            <person name="Naeem R."/>
            <person name="Antony C."/>
            <person name="Guan Q."/>
        </authorList>
    </citation>
    <scope>NUCLEOTIDE SEQUENCE</scope>
    <source>
        <strain evidence="1">2</strain>
    </source>
</reference>
<accession>A0A653F1U2</accession>